<feature type="domain" description="BING4 C-terminal" evidence="9">
    <location>
        <begin position="383"/>
        <end position="462"/>
    </location>
</feature>
<dbReference type="SUPFAM" id="SSF50978">
    <property type="entry name" value="WD40 repeat-like"/>
    <property type="match status" value="1"/>
</dbReference>
<accession>A0AAD2HFZ2</accession>
<dbReference type="Pfam" id="PF08149">
    <property type="entry name" value="BING4CT"/>
    <property type="match status" value="1"/>
</dbReference>
<evidence type="ECO:0000256" key="8">
    <source>
        <dbReference type="SAM" id="MobiDB-lite"/>
    </source>
</evidence>
<dbReference type="InterPro" id="IPR015943">
    <property type="entry name" value="WD40/YVTN_repeat-like_dom_sf"/>
</dbReference>
<feature type="compositionally biased region" description="Basic and acidic residues" evidence="8">
    <location>
        <begin position="24"/>
        <end position="33"/>
    </location>
</feature>
<sequence>MDALIAKADAAEVRQPRHKKRKTSHDETRDSIKKHSRVPKSLNDDAPLDVPRHRHIPNKKLRKELTHQATQAARARTLVEDAAMLLAGDAGLLQAENDLERSWRVGQAEIETEAGAEASRGRKEWYLDGGPYRCRYSRNGRHLAIAGSLGHVSTFDWQTGTMHSELQLQETCRDITFLHDHSHFAVAQKKYVFIYDRDGVELHCLKAHIEPTRLEFLPFHWLLASVGNAGYLKYQDTSTGQLLVEQRTKFGACQVMTQNAHNAVIHLGHQNGRVTLWTPNMPNPAVQVLAHLGPVASVSIDPSSGGATWGQLVGTEMSKFGIVGTGEARSENGQLGVVLLNWSTANVEPLLLQQEARSINLTKQVYTAPTIQQPFLGHVQPPLYLTHLIPQRPLVGVRFAPFQDVLTIGHNSGLTNLIVPGVGEPNFDSGEANPFENRKGRQEKEVRALLDKLPSDMISLDPEFIGSLASETKDTLVSTMTGGNPTPFSRLSRIDRLRASGHADETDTLDPDDLEFKGTREEKERKKMRGKGKSLSRYLRKQRKNVIDPTAVAIRAKLDRQRTEKKVIEDPQFVPRKPSALDRFTSNQ</sequence>
<feature type="compositionally biased region" description="Basic residues" evidence="8">
    <location>
        <begin position="526"/>
        <end position="537"/>
    </location>
</feature>
<feature type="region of interest" description="Disordered" evidence="8">
    <location>
        <begin position="1"/>
        <end position="53"/>
    </location>
</feature>
<feature type="compositionally biased region" description="Basic and acidic residues" evidence="8">
    <location>
        <begin position="560"/>
        <end position="569"/>
    </location>
</feature>
<dbReference type="InterPro" id="IPR036322">
    <property type="entry name" value="WD40_repeat_dom_sf"/>
</dbReference>
<organism evidence="10 11">
    <name type="scientific">Mycena citricolor</name>
    <dbReference type="NCBI Taxonomy" id="2018698"/>
    <lineage>
        <taxon>Eukaryota</taxon>
        <taxon>Fungi</taxon>
        <taxon>Dikarya</taxon>
        <taxon>Basidiomycota</taxon>
        <taxon>Agaricomycotina</taxon>
        <taxon>Agaricomycetes</taxon>
        <taxon>Agaricomycetidae</taxon>
        <taxon>Agaricales</taxon>
        <taxon>Marasmiineae</taxon>
        <taxon>Mycenaceae</taxon>
        <taxon>Mycena</taxon>
    </lineage>
</organism>
<gene>
    <name evidence="10" type="ORF">MYCIT1_LOCUS21266</name>
</gene>
<dbReference type="PANTHER" id="PTHR14085">
    <property type="entry name" value="WD-REPEAT PROTEIN BING4"/>
    <property type="match status" value="1"/>
</dbReference>
<dbReference type="Proteomes" id="UP001295794">
    <property type="component" value="Unassembled WGS sequence"/>
</dbReference>
<keyword evidence="4" id="KW-0853">WD repeat</keyword>
<dbReference type="InterPro" id="IPR040315">
    <property type="entry name" value="WDR46/Utp7"/>
</dbReference>
<evidence type="ECO:0000256" key="3">
    <source>
        <dbReference type="ARBA" id="ARBA00022552"/>
    </source>
</evidence>
<comment type="subcellular location">
    <subcellularLocation>
        <location evidence="2">Nucleus</location>
        <location evidence="2">Nucleolus</location>
    </subcellularLocation>
</comment>
<evidence type="ECO:0000259" key="9">
    <source>
        <dbReference type="SMART" id="SM01033"/>
    </source>
</evidence>
<dbReference type="GO" id="GO:0032040">
    <property type="term" value="C:small-subunit processome"/>
    <property type="evidence" value="ECO:0007669"/>
    <property type="project" value="TreeGrafter"/>
</dbReference>
<comment type="caution">
    <text evidence="10">The sequence shown here is derived from an EMBL/GenBank/DDBJ whole genome shotgun (WGS) entry which is preliminary data.</text>
</comment>
<evidence type="ECO:0000256" key="6">
    <source>
        <dbReference type="ARBA" id="ARBA00023242"/>
    </source>
</evidence>
<comment type="function">
    <text evidence="1">Involved in nucleolar processing of pre-18S ribosomal RNA.</text>
</comment>
<evidence type="ECO:0000256" key="2">
    <source>
        <dbReference type="ARBA" id="ARBA00004604"/>
    </source>
</evidence>
<name>A0AAD2HFZ2_9AGAR</name>
<evidence type="ECO:0000313" key="10">
    <source>
        <dbReference type="EMBL" id="CAK5274216.1"/>
    </source>
</evidence>
<evidence type="ECO:0000256" key="1">
    <source>
        <dbReference type="ARBA" id="ARBA00004099"/>
    </source>
</evidence>
<dbReference type="SMART" id="SM01033">
    <property type="entry name" value="BING4CT"/>
    <property type="match status" value="1"/>
</dbReference>
<protein>
    <recommendedName>
        <fullName evidence="7">U three protein 7</fullName>
    </recommendedName>
</protein>
<evidence type="ECO:0000313" key="11">
    <source>
        <dbReference type="Proteomes" id="UP001295794"/>
    </source>
</evidence>
<feature type="compositionally biased region" description="Basic and acidic residues" evidence="8">
    <location>
        <begin position="514"/>
        <end position="525"/>
    </location>
</feature>
<dbReference type="PANTHER" id="PTHR14085:SF3">
    <property type="entry name" value="WD REPEAT-CONTAINING PROTEIN 46"/>
    <property type="match status" value="1"/>
</dbReference>
<proteinExistence type="predicted"/>
<dbReference type="GO" id="GO:0000462">
    <property type="term" value="P:maturation of SSU-rRNA from tricistronic rRNA transcript (SSU-rRNA, 5.8S rRNA, LSU-rRNA)"/>
    <property type="evidence" value="ECO:0007669"/>
    <property type="project" value="TreeGrafter"/>
</dbReference>
<reference evidence="10" key="1">
    <citation type="submission" date="2023-11" db="EMBL/GenBank/DDBJ databases">
        <authorList>
            <person name="De Vega J J."/>
            <person name="De Vega J J."/>
        </authorList>
    </citation>
    <scope>NUCLEOTIDE SEQUENCE</scope>
</reference>
<keyword evidence="5" id="KW-0677">Repeat</keyword>
<dbReference type="AlphaFoldDB" id="A0AAD2HFZ2"/>
<dbReference type="InterPro" id="IPR012952">
    <property type="entry name" value="BING4_C_dom"/>
</dbReference>
<dbReference type="EMBL" id="CAVNYO010000401">
    <property type="protein sequence ID" value="CAK5274216.1"/>
    <property type="molecule type" value="Genomic_DNA"/>
</dbReference>
<dbReference type="GO" id="GO:0030686">
    <property type="term" value="C:90S preribosome"/>
    <property type="evidence" value="ECO:0007669"/>
    <property type="project" value="TreeGrafter"/>
</dbReference>
<dbReference type="Gene3D" id="2.130.10.10">
    <property type="entry name" value="YVTN repeat-like/Quinoprotein amine dehydrogenase"/>
    <property type="match status" value="1"/>
</dbReference>
<evidence type="ECO:0000256" key="5">
    <source>
        <dbReference type="ARBA" id="ARBA00022737"/>
    </source>
</evidence>
<keyword evidence="6" id="KW-0539">Nucleus</keyword>
<dbReference type="FunFam" id="2.130.10.10:FF:000378">
    <property type="entry name" value="U3 small nucleolar RNA-associated protein 7"/>
    <property type="match status" value="1"/>
</dbReference>
<feature type="region of interest" description="Disordered" evidence="8">
    <location>
        <begin position="560"/>
        <end position="588"/>
    </location>
</feature>
<keyword evidence="11" id="KW-1185">Reference proteome</keyword>
<keyword evidence="3" id="KW-0698">rRNA processing</keyword>
<feature type="region of interest" description="Disordered" evidence="8">
    <location>
        <begin position="499"/>
        <end position="537"/>
    </location>
</feature>
<evidence type="ECO:0000256" key="7">
    <source>
        <dbReference type="ARBA" id="ARBA00076453"/>
    </source>
</evidence>
<evidence type="ECO:0000256" key="4">
    <source>
        <dbReference type="ARBA" id="ARBA00022574"/>
    </source>
</evidence>